<dbReference type="GO" id="GO:0005737">
    <property type="term" value="C:cytoplasm"/>
    <property type="evidence" value="ECO:0007669"/>
    <property type="project" value="UniProtKB-SubCell"/>
</dbReference>
<dbReference type="InterPro" id="IPR000740">
    <property type="entry name" value="GrpE"/>
</dbReference>
<gene>
    <name evidence="3" type="primary">grpE</name>
    <name evidence="8" type="ORF">ACFQMA_21935</name>
</gene>
<evidence type="ECO:0000256" key="7">
    <source>
        <dbReference type="SAM" id="MobiDB-lite"/>
    </source>
</evidence>
<feature type="region of interest" description="Disordered" evidence="7">
    <location>
        <begin position="1"/>
        <end position="80"/>
    </location>
</feature>
<feature type="compositionally biased region" description="Low complexity" evidence="7">
    <location>
        <begin position="10"/>
        <end position="22"/>
    </location>
</feature>
<evidence type="ECO:0000256" key="4">
    <source>
        <dbReference type="RuleBase" id="RU000639"/>
    </source>
</evidence>
<feature type="coiled-coil region" evidence="6">
    <location>
        <begin position="85"/>
        <end position="133"/>
    </location>
</feature>
<keyword evidence="3 4" id="KW-0346">Stress response</keyword>
<keyword evidence="2 3" id="KW-0143">Chaperone</keyword>
<dbReference type="Gene3D" id="3.90.20.20">
    <property type="match status" value="1"/>
</dbReference>
<dbReference type="Gene3D" id="2.30.22.10">
    <property type="entry name" value="Head domain of nucleotide exchange factor GrpE"/>
    <property type="match status" value="1"/>
</dbReference>
<comment type="subunit">
    <text evidence="3">Homodimer.</text>
</comment>
<evidence type="ECO:0000256" key="2">
    <source>
        <dbReference type="ARBA" id="ARBA00023186"/>
    </source>
</evidence>
<keyword evidence="3" id="KW-0963">Cytoplasm</keyword>
<reference evidence="8 9" key="1">
    <citation type="journal article" date="2019" name="Int. J. Syst. Evol. Microbiol.">
        <title>The Global Catalogue of Microorganisms (GCM) 10K type strain sequencing project: providing services to taxonomists for standard genome sequencing and annotation.</title>
        <authorList>
            <consortium name="The Broad Institute Genomics Platform"/>
            <consortium name="The Broad Institute Genome Sequencing Center for Infectious Disease"/>
            <person name="Wu L."/>
            <person name="Ma J."/>
        </authorList>
    </citation>
    <scope>NUCLEOTIDE SEQUENCE [LARGE SCALE GENOMIC DNA]</scope>
    <source>
        <strain evidence="8 9">XZYJT29</strain>
    </source>
</reference>
<keyword evidence="6" id="KW-0175">Coiled coil</keyword>
<dbReference type="PANTHER" id="PTHR21237:SF23">
    <property type="entry name" value="GRPE PROTEIN HOMOLOG, MITOCHONDRIAL"/>
    <property type="match status" value="1"/>
</dbReference>
<dbReference type="EMBL" id="JBHTAS010000001">
    <property type="protein sequence ID" value="MFC7142485.1"/>
    <property type="molecule type" value="Genomic_DNA"/>
</dbReference>
<comment type="subcellular location">
    <subcellularLocation>
        <location evidence="3">Cytoplasm</location>
    </subcellularLocation>
</comment>
<dbReference type="SUPFAM" id="SSF51064">
    <property type="entry name" value="Head domain of nucleotide exchange factor GrpE"/>
    <property type="match status" value="1"/>
</dbReference>
<dbReference type="Proteomes" id="UP001596432">
    <property type="component" value="Unassembled WGS sequence"/>
</dbReference>
<protein>
    <recommendedName>
        <fullName evidence="3 4">Protein GrpE</fullName>
    </recommendedName>
    <alternativeName>
        <fullName evidence="3">HSP-70 cofactor</fullName>
    </alternativeName>
</protein>
<dbReference type="CDD" id="cd00446">
    <property type="entry name" value="GrpE"/>
    <property type="match status" value="1"/>
</dbReference>
<evidence type="ECO:0000313" key="9">
    <source>
        <dbReference type="Proteomes" id="UP001596432"/>
    </source>
</evidence>
<name>A0ABD5Y554_9EURY</name>
<dbReference type="PROSITE" id="PS01071">
    <property type="entry name" value="GRPE"/>
    <property type="match status" value="1"/>
</dbReference>
<evidence type="ECO:0000256" key="1">
    <source>
        <dbReference type="ARBA" id="ARBA00009054"/>
    </source>
</evidence>
<comment type="caution">
    <text evidence="8">The sequence shown here is derived from an EMBL/GenBank/DDBJ whole genome shotgun (WGS) entry which is preliminary data.</text>
</comment>
<dbReference type="RefSeq" id="WP_274323551.1">
    <property type="nucleotide sequence ID" value="NZ_CP118158.1"/>
</dbReference>
<evidence type="ECO:0000256" key="3">
    <source>
        <dbReference type="HAMAP-Rule" id="MF_01151"/>
    </source>
</evidence>
<proteinExistence type="inferred from homology"/>
<dbReference type="AlphaFoldDB" id="A0ABD5Y554"/>
<evidence type="ECO:0000313" key="8">
    <source>
        <dbReference type="EMBL" id="MFC7142485.1"/>
    </source>
</evidence>
<dbReference type="PANTHER" id="PTHR21237">
    <property type="entry name" value="GRPE PROTEIN"/>
    <property type="match status" value="1"/>
</dbReference>
<dbReference type="InterPro" id="IPR013805">
    <property type="entry name" value="GrpE_CC"/>
</dbReference>
<dbReference type="GeneID" id="78822827"/>
<feature type="compositionally biased region" description="Acidic residues" evidence="7">
    <location>
        <begin position="23"/>
        <end position="68"/>
    </location>
</feature>
<dbReference type="PRINTS" id="PR00773">
    <property type="entry name" value="GRPEPROTEIN"/>
</dbReference>
<dbReference type="HAMAP" id="MF_01151">
    <property type="entry name" value="GrpE"/>
    <property type="match status" value="1"/>
</dbReference>
<dbReference type="Pfam" id="PF01025">
    <property type="entry name" value="GrpE"/>
    <property type="match status" value="1"/>
</dbReference>
<dbReference type="InterPro" id="IPR009012">
    <property type="entry name" value="GrpE_head"/>
</dbReference>
<sequence length="246" mass="26849">MTEQDASDPAGAAAEETGATADAEFDGEADDPVSPDEVIDPDEAGADAGDGEGAADEAADIDDAAGEDLIDRVAESDPESVAHELAALRTRVDGLEDQLDAREEELDDVTEKLKRKQAEFKNYKKRMDERREEEKQRATEDLVTRLLDVRDNLQRALEQDEDVDIRGGVESTLRSFDDVLDQENVDVIEPEPGEDVDPHRHEVLVRVESAQPEGAIAEVHRPGYVMADKVIREAQVTVSDGSGGEE</sequence>
<evidence type="ECO:0000256" key="6">
    <source>
        <dbReference type="SAM" id="Coils"/>
    </source>
</evidence>
<organism evidence="8 9">
    <name type="scientific">Halosimplex aquaticum</name>
    <dbReference type="NCBI Taxonomy" id="3026162"/>
    <lineage>
        <taxon>Archaea</taxon>
        <taxon>Methanobacteriati</taxon>
        <taxon>Methanobacteriota</taxon>
        <taxon>Stenosarchaea group</taxon>
        <taxon>Halobacteria</taxon>
        <taxon>Halobacteriales</taxon>
        <taxon>Haloarculaceae</taxon>
        <taxon>Halosimplex</taxon>
    </lineage>
</organism>
<evidence type="ECO:0000256" key="5">
    <source>
        <dbReference type="RuleBase" id="RU004478"/>
    </source>
</evidence>
<dbReference type="SUPFAM" id="SSF58014">
    <property type="entry name" value="Coiled-coil domain of nucleotide exchange factor GrpE"/>
    <property type="match status" value="1"/>
</dbReference>
<keyword evidence="9" id="KW-1185">Reference proteome</keyword>
<comment type="similarity">
    <text evidence="1 3 5">Belongs to the GrpE family.</text>
</comment>
<comment type="function">
    <text evidence="3 4">Participates actively in the response to hyperosmotic and heat shock by preventing the aggregation of stress-denatured proteins, in association with DnaK and GrpE. It is the nucleotide exchange factor for DnaK and may function as a thermosensor. Unfolded proteins bind initially to DnaJ; upon interaction with the DnaJ-bound protein, DnaK hydrolyzes its bound ATP, resulting in the formation of a stable complex. GrpE releases ADP from DnaK; ATP binding to DnaK triggers the release of the substrate protein, thus completing the reaction cycle. Several rounds of ATP-dependent interactions between DnaJ, DnaK and GrpE are required for fully efficient folding.</text>
</comment>
<accession>A0ABD5Y554</accession>